<proteinExistence type="predicted"/>
<dbReference type="KEGG" id="aqu:109581147"/>
<dbReference type="Proteomes" id="UP000007879">
    <property type="component" value="Unassembled WGS sequence"/>
</dbReference>
<name>A0A1X7V5D3_AMPQE</name>
<protein>
    <submittedName>
        <fullName evidence="1">Uncharacterized protein</fullName>
    </submittedName>
</protein>
<dbReference type="AlphaFoldDB" id="A0A1X7V5D3"/>
<dbReference type="OrthoDB" id="10660930at2759"/>
<reference evidence="2" key="1">
    <citation type="journal article" date="2010" name="Nature">
        <title>The Amphimedon queenslandica genome and the evolution of animal complexity.</title>
        <authorList>
            <person name="Srivastava M."/>
            <person name="Simakov O."/>
            <person name="Chapman J."/>
            <person name="Fahey B."/>
            <person name="Gauthier M.E."/>
            <person name="Mitros T."/>
            <person name="Richards G.S."/>
            <person name="Conaco C."/>
            <person name="Dacre M."/>
            <person name="Hellsten U."/>
            <person name="Larroux C."/>
            <person name="Putnam N.H."/>
            <person name="Stanke M."/>
            <person name="Adamska M."/>
            <person name="Darling A."/>
            <person name="Degnan S.M."/>
            <person name="Oakley T.H."/>
            <person name="Plachetzki D.C."/>
            <person name="Zhai Y."/>
            <person name="Adamski M."/>
            <person name="Calcino A."/>
            <person name="Cummins S.F."/>
            <person name="Goodstein D.M."/>
            <person name="Harris C."/>
            <person name="Jackson D.J."/>
            <person name="Leys S.P."/>
            <person name="Shu S."/>
            <person name="Woodcroft B.J."/>
            <person name="Vervoort M."/>
            <person name="Kosik K.S."/>
            <person name="Manning G."/>
            <person name="Degnan B.M."/>
            <person name="Rokhsar D.S."/>
        </authorList>
    </citation>
    <scope>NUCLEOTIDE SEQUENCE [LARGE SCALE GENOMIC DNA]</scope>
</reference>
<organism evidence="1">
    <name type="scientific">Amphimedon queenslandica</name>
    <name type="common">Sponge</name>
    <dbReference type="NCBI Taxonomy" id="400682"/>
    <lineage>
        <taxon>Eukaryota</taxon>
        <taxon>Metazoa</taxon>
        <taxon>Porifera</taxon>
        <taxon>Demospongiae</taxon>
        <taxon>Heteroscleromorpha</taxon>
        <taxon>Haplosclerida</taxon>
        <taxon>Niphatidae</taxon>
        <taxon>Amphimedon</taxon>
    </lineage>
</organism>
<evidence type="ECO:0000313" key="1">
    <source>
        <dbReference type="EnsemblMetazoa" id="Aqu2.1.35223_001"/>
    </source>
</evidence>
<accession>A0A1X7V5D3</accession>
<sequence>MDIAMQSLSLQVEGPPDIINSSKDEWWTEPPPNVVTGKKYFKEAWDRRKEEILFPFVLEPHWPWKQYNWFEELDPVMPRNFTQPETITIDNYSFLIHVTHNKEFQMITRSRPNVYTLRAQRKVGKNGYKKYDGTPVGHSFVAIKDEIPNDQSKYRYISSGENLLPGKYIWWSVYIENPPQAPYSCRPSTPFTSPHDSPYGKNMIYGQFEDVLATYQASFPLDHNGQYPTIELRVGGTLRYKFEVCYVIILCKSGVKELEQYPMWEEGRNKIKFDKTNNIVRIIDPINIRLNSSIKSSYGTNCSWDHFVFALYFDGDEEMICHEEIFDHQLINHSKCLKKKPPGAYKKFVCPDKLS</sequence>
<evidence type="ECO:0000313" key="2">
    <source>
        <dbReference type="Proteomes" id="UP000007879"/>
    </source>
</evidence>
<dbReference type="EnsemblMetazoa" id="Aqu2.1.35223_001">
    <property type="protein sequence ID" value="Aqu2.1.35223_001"/>
    <property type="gene ID" value="Aqu2.1.35223"/>
</dbReference>
<dbReference type="InParanoid" id="A0A1X7V5D3"/>
<reference evidence="1" key="2">
    <citation type="submission" date="2017-05" db="UniProtKB">
        <authorList>
            <consortium name="EnsemblMetazoa"/>
        </authorList>
    </citation>
    <scope>IDENTIFICATION</scope>
</reference>
<keyword evidence="2" id="KW-1185">Reference proteome</keyword>
<dbReference type="EnsemblMetazoa" id="XM_019994976.1">
    <property type="protein sequence ID" value="XP_019850535.1"/>
    <property type="gene ID" value="LOC109581147"/>
</dbReference>
<gene>
    <name evidence="1" type="primary">109581147</name>
</gene>